<dbReference type="InterPro" id="IPR050935">
    <property type="entry name" value="Bromo_chromatin_reader"/>
</dbReference>
<feature type="domain" description="Bromo" evidence="4">
    <location>
        <begin position="316"/>
        <end position="381"/>
    </location>
</feature>
<dbReference type="Pfam" id="PF00439">
    <property type="entry name" value="Bromodomain"/>
    <property type="match status" value="1"/>
</dbReference>
<dbReference type="InterPro" id="IPR001487">
    <property type="entry name" value="Bromodomain"/>
</dbReference>
<keyword evidence="7" id="KW-1185">Reference proteome</keyword>
<dbReference type="Gene3D" id="3.30.710.10">
    <property type="entry name" value="Potassium Channel Kv1.1, Chain A"/>
    <property type="match status" value="1"/>
</dbReference>
<sequence>MDALPLASGSSFSWLKPHARFVMIFVGPDEVPFAIQKDFLCHKSTFYRQYFEDKARNSDLEYVVTLPEVTPEVFGLVQNFLYTGRLLTSIESLPGYELLIATWKLGHRLGIDGLCDEVLEAMSECRRLTQSIPATPLLVQVWNDTPEGSSIRKLLLNWAAEYIRSSESRSEFSKSLPQEVLSELVVAMSHLDSAPVIQLNNVQSPNGQTQRKNVHYLNADDSDDEPKEPKEPKDKAPKHRHSDVASARAAPQEKRPAARKPARSSLPTLKPGRQRKSLVNTGGDHQFTDDQKLNFCSDLLSRMLSGPGFWTRLVGPFRQPVNPVEDGVPDYLEKVTKPMDLGTIKDKMDRGQYKGDEEFVSDVRQIFTNCFTYWTDKDPMWATCEKFQRTFEEKYSGMHKWILKMDGAEEA</sequence>
<dbReference type="SUPFAM" id="SSF47370">
    <property type="entry name" value="Bromodomain"/>
    <property type="match status" value="1"/>
</dbReference>
<evidence type="ECO:0000256" key="2">
    <source>
        <dbReference type="PROSITE-ProRule" id="PRU00035"/>
    </source>
</evidence>
<organism evidence="6 7">
    <name type="scientific">Apiospora rasikravindrae</name>
    <dbReference type="NCBI Taxonomy" id="990691"/>
    <lineage>
        <taxon>Eukaryota</taxon>
        <taxon>Fungi</taxon>
        <taxon>Dikarya</taxon>
        <taxon>Ascomycota</taxon>
        <taxon>Pezizomycotina</taxon>
        <taxon>Sordariomycetes</taxon>
        <taxon>Xylariomycetidae</taxon>
        <taxon>Amphisphaeriales</taxon>
        <taxon>Apiosporaceae</taxon>
        <taxon>Apiospora</taxon>
    </lineage>
</organism>
<evidence type="ECO:0000259" key="4">
    <source>
        <dbReference type="PROSITE" id="PS50014"/>
    </source>
</evidence>
<dbReference type="SUPFAM" id="SSF54695">
    <property type="entry name" value="POZ domain"/>
    <property type="match status" value="1"/>
</dbReference>
<dbReference type="PROSITE" id="PS50097">
    <property type="entry name" value="BTB"/>
    <property type="match status" value="1"/>
</dbReference>
<evidence type="ECO:0000313" key="6">
    <source>
        <dbReference type="EMBL" id="KAK8051290.1"/>
    </source>
</evidence>
<dbReference type="PROSITE" id="PS50014">
    <property type="entry name" value="BROMODOMAIN_2"/>
    <property type="match status" value="1"/>
</dbReference>
<dbReference type="EMBL" id="JAQQWK010000002">
    <property type="protein sequence ID" value="KAK8051290.1"/>
    <property type="molecule type" value="Genomic_DNA"/>
</dbReference>
<dbReference type="InterPro" id="IPR011333">
    <property type="entry name" value="SKP1/BTB/POZ_sf"/>
</dbReference>
<dbReference type="InterPro" id="IPR036427">
    <property type="entry name" value="Bromodomain-like_sf"/>
</dbReference>
<feature type="region of interest" description="Disordered" evidence="3">
    <location>
        <begin position="217"/>
        <end position="287"/>
    </location>
</feature>
<evidence type="ECO:0000313" key="7">
    <source>
        <dbReference type="Proteomes" id="UP001444661"/>
    </source>
</evidence>
<protein>
    <submittedName>
        <fullName evidence="6">Uncharacterized protein</fullName>
    </submittedName>
</protein>
<dbReference type="PANTHER" id="PTHR22880">
    <property type="entry name" value="FALZ-RELATED BROMODOMAIN-CONTAINING PROTEINS"/>
    <property type="match status" value="1"/>
</dbReference>
<evidence type="ECO:0000256" key="3">
    <source>
        <dbReference type="SAM" id="MobiDB-lite"/>
    </source>
</evidence>
<comment type="caution">
    <text evidence="6">The sequence shown here is derived from an EMBL/GenBank/DDBJ whole genome shotgun (WGS) entry which is preliminary data.</text>
</comment>
<keyword evidence="1 2" id="KW-0103">Bromodomain</keyword>
<dbReference type="SMART" id="SM00297">
    <property type="entry name" value="BROMO"/>
    <property type="match status" value="1"/>
</dbReference>
<gene>
    <name evidence="6" type="ORF">PG993_002675</name>
</gene>
<evidence type="ECO:0000259" key="5">
    <source>
        <dbReference type="PROSITE" id="PS50097"/>
    </source>
</evidence>
<dbReference type="Proteomes" id="UP001444661">
    <property type="component" value="Unassembled WGS sequence"/>
</dbReference>
<dbReference type="PRINTS" id="PR00503">
    <property type="entry name" value="BROMODOMAIN"/>
</dbReference>
<name>A0ABR1TZJ7_9PEZI</name>
<dbReference type="Pfam" id="PF00651">
    <property type="entry name" value="BTB"/>
    <property type="match status" value="1"/>
</dbReference>
<evidence type="ECO:0000256" key="1">
    <source>
        <dbReference type="ARBA" id="ARBA00023117"/>
    </source>
</evidence>
<reference evidence="6 7" key="1">
    <citation type="submission" date="2023-01" db="EMBL/GenBank/DDBJ databases">
        <title>Analysis of 21 Apiospora genomes using comparative genomics revels a genus with tremendous synthesis potential of carbohydrate active enzymes and secondary metabolites.</title>
        <authorList>
            <person name="Sorensen T."/>
        </authorList>
    </citation>
    <scope>NUCLEOTIDE SEQUENCE [LARGE SCALE GENOMIC DNA]</scope>
    <source>
        <strain evidence="6 7">CBS 33761</strain>
    </source>
</reference>
<dbReference type="CDD" id="cd18186">
    <property type="entry name" value="BTB_POZ_ZBTB_KLHL-like"/>
    <property type="match status" value="1"/>
</dbReference>
<feature type="domain" description="BTB" evidence="5">
    <location>
        <begin position="20"/>
        <end position="90"/>
    </location>
</feature>
<dbReference type="InterPro" id="IPR000210">
    <property type="entry name" value="BTB/POZ_dom"/>
</dbReference>
<dbReference type="PANTHER" id="PTHR22880:SF225">
    <property type="entry name" value="BROMODOMAIN-CONTAINING PROTEIN BET-1-RELATED"/>
    <property type="match status" value="1"/>
</dbReference>
<proteinExistence type="predicted"/>
<dbReference type="Gene3D" id="1.20.920.10">
    <property type="entry name" value="Bromodomain-like"/>
    <property type="match status" value="1"/>
</dbReference>
<accession>A0ABR1TZJ7</accession>